<evidence type="ECO:0000256" key="2">
    <source>
        <dbReference type="PROSITE-ProRule" id="PRU00708"/>
    </source>
</evidence>
<feature type="repeat" description="PPR" evidence="2">
    <location>
        <begin position="66"/>
        <end position="100"/>
    </location>
</feature>
<dbReference type="PANTHER" id="PTHR47926">
    <property type="entry name" value="PENTATRICOPEPTIDE REPEAT-CONTAINING PROTEIN"/>
    <property type="match status" value="1"/>
</dbReference>
<feature type="repeat" description="PPR" evidence="2">
    <location>
        <begin position="303"/>
        <end position="333"/>
    </location>
</feature>
<evidence type="ECO:0000313" key="3">
    <source>
        <dbReference type="EMBL" id="THF96500.1"/>
    </source>
</evidence>
<dbReference type="AlphaFoldDB" id="A0A4S4D2K2"/>
<dbReference type="InterPro" id="IPR046960">
    <property type="entry name" value="PPR_At4g14850-like_plant"/>
</dbReference>
<sequence length="538" mass="59756">MISRQFQTLLQRSRTTTHLFQLHSSHRSKPLSDSDQYSISQFILSSCSISIEFARLIFDSSPNDPSMFAWNTIIREYSKSSVPIESVKLFSQLQRVGLKPDKFTYPFVLKACGRCSIVGVGGTLHSSILKTGFDSDRYIGNTLLKMYSACNVIGLARQVFDEMSDRDVVSWSSMIASYVACNCALDALIVFQHMKSVNVNPNSVTLVSLLSACIRLLNMSIGESIHTQIIVNNIGLEVALGTALLEMYSKCGHIEKAFCVFNSMNEKNLQSWTIMISGLANHGRGEDAISLFTQMRQTGLQPDSMSFSGILSACSHLGLVKEGKKFFNEMVRNYDIRPTMEHYGCMVDMLGRAGMIEEAYQVIKNMPMEPNSIILRSFIGSCKNHGHVVCFDENLKKLLLQIEPNLGANYVLAACVSSVSENWNDAAGLRAAIKGRDLKKSPGCSWLEVNSDGAGEIFKHSQGSVSSSDIGHKGLEIQNTPMSRSNKPKASSQVEFTLGYSFYSLSLALFWLPKYDFDENVGFLIEKVSPHFSLKLRN</sequence>
<dbReference type="EMBL" id="SDRB02012864">
    <property type="protein sequence ID" value="THF96500.1"/>
    <property type="molecule type" value="Genomic_DNA"/>
</dbReference>
<feature type="repeat" description="PPR" evidence="2">
    <location>
        <begin position="268"/>
        <end position="302"/>
    </location>
</feature>
<name>A0A4S4D2K2_CAMSN</name>
<dbReference type="Pfam" id="PF20431">
    <property type="entry name" value="E_motif"/>
    <property type="match status" value="1"/>
</dbReference>
<gene>
    <name evidence="3" type="ORF">TEA_002521</name>
</gene>
<dbReference type="GO" id="GO:0003723">
    <property type="term" value="F:RNA binding"/>
    <property type="evidence" value="ECO:0007669"/>
    <property type="project" value="InterPro"/>
</dbReference>
<keyword evidence="1" id="KW-0677">Repeat</keyword>
<feature type="repeat" description="PPR" evidence="2">
    <location>
        <begin position="167"/>
        <end position="201"/>
    </location>
</feature>
<proteinExistence type="predicted"/>
<reference evidence="3 4" key="1">
    <citation type="journal article" date="2018" name="Proc. Natl. Acad. Sci. U.S.A.">
        <title>Draft genome sequence of Camellia sinensis var. sinensis provides insights into the evolution of the tea genome and tea quality.</title>
        <authorList>
            <person name="Wei C."/>
            <person name="Yang H."/>
            <person name="Wang S."/>
            <person name="Zhao J."/>
            <person name="Liu C."/>
            <person name="Gao L."/>
            <person name="Xia E."/>
            <person name="Lu Y."/>
            <person name="Tai Y."/>
            <person name="She G."/>
            <person name="Sun J."/>
            <person name="Cao H."/>
            <person name="Tong W."/>
            <person name="Gao Q."/>
            <person name="Li Y."/>
            <person name="Deng W."/>
            <person name="Jiang X."/>
            <person name="Wang W."/>
            <person name="Chen Q."/>
            <person name="Zhang S."/>
            <person name="Li H."/>
            <person name="Wu J."/>
            <person name="Wang P."/>
            <person name="Li P."/>
            <person name="Shi C."/>
            <person name="Zheng F."/>
            <person name="Jian J."/>
            <person name="Huang B."/>
            <person name="Shan D."/>
            <person name="Shi M."/>
            <person name="Fang C."/>
            <person name="Yue Y."/>
            <person name="Li F."/>
            <person name="Li D."/>
            <person name="Wei S."/>
            <person name="Han B."/>
            <person name="Jiang C."/>
            <person name="Yin Y."/>
            <person name="Xia T."/>
            <person name="Zhang Z."/>
            <person name="Bennetzen J.L."/>
            <person name="Zhao S."/>
            <person name="Wan X."/>
        </authorList>
    </citation>
    <scope>NUCLEOTIDE SEQUENCE [LARGE SCALE GENOMIC DNA]</scope>
    <source>
        <strain evidence="4">cv. Shuchazao</strain>
        <tissue evidence="3">Leaf</tissue>
    </source>
</reference>
<dbReference type="Gene3D" id="1.25.40.10">
    <property type="entry name" value="Tetratricopeptide repeat domain"/>
    <property type="match status" value="3"/>
</dbReference>
<dbReference type="FunFam" id="1.25.40.10:FF:000427">
    <property type="entry name" value="Pentatricopeptide repeat-containing protein chloroplastic"/>
    <property type="match status" value="1"/>
</dbReference>
<dbReference type="GO" id="GO:0009451">
    <property type="term" value="P:RNA modification"/>
    <property type="evidence" value="ECO:0007669"/>
    <property type="project" value="InterPro"/>
</dbReference>
<evidence type="ECO:0000313" key="4">
    <source>
        <dbReference type="Proteomes" id="UP000306102"/>
    </source>
</evidence>
<dbReference type="PANTHER" id="PTHR47926:SF391">
    <property type="entry name" value="TETRATRICOPEPTIDE-LIKE HELICAL DOMAIN SUPERFAMILY"/>
    <property type="match status" value="1"/>
</dbReference>
<evidence type="ECO:0008006" key="5">
    <source>
        <dbReference type="Google" id="ProtNLM"/>
    </source>
</evidence>
<comment type="caution">
    <text evidence="3">The sequence shown here is derived from an EMBL/GenBank/DDBJ whole genome shotgun (WGS) entry which is preliminary data.</text>
</comment>
<keyword evidence="4" id="KW-1185">Reference proteome</keyword>
<dbReference type="InterPro" id="IPR046848">
    <property type="entry name" value="E_motif"/>
</dbReference>
<dbReference type="InterPro" id="IPR011990">
    <property type="entry name" value="TPR-like_helical_dom_sf"/>
</dbReference>
<organism evidence="3 4">
    <name type="scientific">Camellia sinensis var. sinensis</name>
    <name type="common">China tea</name>
    <dbReference type="NCBI Taxonomy" id="542762"/>
    <lineage>
        <taxon>Eukaryota</taxon>
        <taxon>Viridiplantae</taxon>
        <taxon>Streptophyta</taxon>
        <taxon>Embryophyta</taxon>
        <taxon>Tracheophyta</taxon>
        <taxon>Spermatophyta</taxon>
        <taxon>Magnoliopsida</taxon>
        <taxon>eudicotyledons</taxon>
        <taxon>Gunneridae</taxon>
        <taxon>Pentapetalae</taxon>
        <taxon>asterids</taxon>
        <taxon>Ericales</taxon>
        <taxon>Theaceae</taxon>
        <taxon>Camellia</taxon>
    </lineage>
</organism>
<dbReference type="FunFam" id="1.25.40.10:FF:000184">
    <property type="entry name" value="Pentatricopeptide repeat-containing protein, chloroplastic"/>
    <property type="match status" value="1"/>
</dbReference>
<protein>
    <recommendedName>
        <fullName evidence="5">Pentatricopeptide repeat-containing protein</fullName>
    </recommendedName>
</protein>
<accession>A0A4S4D2K2</accession>
<evidence type="ECO:0000256" key="1">
    <source>
        <dbReference type="ARBA" id="ARBA00022737"/>
    </source>
</evidence>
<dbReference type="InterPro" id="IPR002885">
    <property type="entry name" value="PPR_rpt"/>
</dbReference>
<dbReference type="Pfam" id="PF01535">
    <property type="entry name" value="PPR"/>
    <property type="match status" value="1"/>
</dbReference>
<dbReference type="NCBIfam" id="TIGR00756">
    <property type="entry name" value="PPR"/>
    <property type="match status" value="4"/>
</dbReference>
<dbReference type="PROSITE" id="PS51375">
    <property type="entry name" value="PPR"/>
    <property type="match status" value="4"/>
</dbReference>
<dbReference type="Pfam" id="PF13041">
    <property type="entry name" value="PPR_2"/>
    <property type="match status" value="3"/>
</dbReference>
<dbReference type="Proteomes" id="UP000306102">
    <property type="component" value="Unassembled WGS sequence"/>
</dbReference>